<reference evidence="7 8" key="1">
    <citation type="submission" date="2017-10" db="EMBL/GenBank/DDBJ databases">
        <authorList>
            <consortium name="Urmite Genomes"/>
        </authorList>
    </citation>
    <scope>NUCLEOTIDE SEQUENCE [LARGE SCALE GENOMIC DNA]</scope>
    <source>
        <strain evidence="7 8">FB-527</strain>
    </source>
</reference>
<dbReference type="GO" id="GO:0031177">
    <property type="term" value="F:phosphopantetheine binding"/>
    <property type="evidence" value="ECO:0007669"/>
    <property type="project" value="InterPro"/>
</dbReference>
<dbReference type="Gene3D" id="1.10.1200.10">
    <property type="entry name" value="ACP-like"/>
    <property type="match status" value="1"/>
</dbReference>
<dbReference type="SUPFAM" id="SSF53901">
    <property type="entry name" value="Thiolase-like"/>
    <property type="match status" value="1"/>
</dbReference>
<dbReference type="InterPro" id="IPR009081">
    <property type="entry name" value="PP-bd_ACP"/>
</dbReference>
<dbReference type="Gene3D" id="3.40.47.10">
    <property type="match status" value="1"/>
</dbReference>
<dbReference type="FunFam" id="3.30.300.30:FF:000042">
    <property type="entry name" value="Fatty-acid-CoA ligase FadD22"/>
    <property type="match status" value="1"/>
</dbReference>
<dbReference type="Pfam" id="PF13193">
    <property type="entry name" value="AMP-binding_C"/>
    <property type="match status" value="1"/>
</dbReference>
<dbReference type="CDD" id="cd00833">
    <property type="entry name" value="PKS"/>
    <property type="match status" value="1"/>
</dbReference>
<dbReference type="GO" id="GO:0016874">
    <property type="term" value="F:ligase activity"/>
    <property type="evidence" value="ECO:0007669"/>
    <property type="project" value="UniProtKB-KW"/>
</dbReference>
<dbReference type="Gene3D" id="3.30.300.30">
    <property type="match status" value="1"/>
</dbReference>
<dbReference type="InterPro" id="IPR020841">
    <property type="entry name" value="PKS_Beta-ketoAc_synthase_dom"/>
</dbReference>
<evidence type="ECO:0000256" key="1">
    <source>
        <dbReference type="ARBA" id="ARBA00022450"/>
    </source>
</evidence>
<dbReference type="Gene3D" id="3.30.70.3290">
    <property type="match status" value="1"/>
</dbReference>
<evidence type="ECO:0000259" key="6">
    <source>
        <dbReference type="PROSITE" id="PS52004"/>
    </source>
</evidence>
<comment type="caution">
    <text evidence="7">The sequence shown here is derived from an EMBL/GenBank/DDBJ whole genome shotgun (WGS) entry which is preliminary data.</text>
</comment>
<dbReference type="InterPro" id="IPR050091">
    <property type="entry name" value="PKS_NRPS_Biosynth_Enz"/>
</dbReference>
<feature type="domain" description="Carrier" evidence="5">
    <location>
        <begin position="486"/>
        <end position="561"/>
    </location>
</feature>
<dbReference type="Pfam" id="PF16197">
    <property type="entry name" value="KAsynt_C_assoc"/>
    <property type="match status" value="1"/>
</dbReference>
<dbReference type="SMART" id="SM00823">
    <property type="entry name" value="PKS_PP"/>
    <property type="match status" value="1"/>
</dbReference>
<dbReference type="InterPro" id="IPR025110">
    <property type="entry name" value="AMP-bd_C"/>
</dbReference>
<dbReference type="InterPro" id="IPR045851">
    <property type="entry name" value="AMP-bd_C_sf"/>
</dbReference>
<dbReference type="Pfam" id="PF00109">
    <property type="entry name" value="ketoacyl-synt"/>
    <property type="match status" value="1"/>
</dbReference>
<keyword evidence="3" id="KW-0808">Transferase</keyword>
<dbReference type="InterPro" id="IPR036736">
    <property type="entry name" value="ACP-like_sf"/>
</dbReference>
<name>A0A7Z7IPC8_9MYCO</name>
<dbReference type="InterPro" id="IPR014030">
    <property type="entry name" value="Ketoacyl_synth_N"/>
</dbReference>
<keyword evidence="1" id="KW-0596">Phosphopantetheine</keyword>
<dbReference type="InterPro" id="IPR032821">
    <property type="entry name" value="PKS_assoc"/>
</dbReference>
<organism evidence="7 8">
    <name type="scientific">Mycobacterium simulans</name>
    <dbReference type="NCBI Taxonomy" id="627089"/>
    <lineage>
        <taxon>Bacteria</taxon>
        <taxon>Bacillati</taxon>
        <taxon>Actinomycetota</taxon>
        <taxon>Actinomycetes</taxon>
        <taxon>Mycobacteriales</taxon>
        <taxon>Mycobacteriaceae</taxon>
        <taxon>Mycobacterium</taxon>
    </lineage>
</organism>
<dbReference type="PROSITE" id="PS52004">
    <property type="entry name" value="KS3_2"/>
    <property type="match status" value="1"/>
</dbReference>
<dbReference type="Proteomes" id="UP000554965">
    <property type="component" value="Unassembled WGS sequence"/>
</dbReference>
<keyword evidence="8" id="KW-1185">Reference proteome</keyword>
<dbReference type="SMART" id="SM00825">
    <property type="entry name" value="PKS_KS"/>
    <property type="match status" value="1"/>
</dbReference>
<proteinExistence type="predicted"/>
<evidence type="ECO:0000256" key="3">
    <source>
        <dbReference type="ARBA" id="ARBA00022679"/>
    </source>
</evidence>
<dbReference type="PANTHER" id="PTHR43775:SF51">
    <property type="entry name" value="INACTIVE PHENOLPHTHIOCEROL SYNTHESIS POLYKETIDE SYNTHASE TYPE I PKS1-RELATED"/>
    <property type="match status" value="1"/>
</dbReference>
<sequence length="1131" mass="119340">MCLPDSLDLVQLLLASLARGILVFIANPELRPEDHAFVERDTEPALVVTSGALHGRFQRSTVVDAAELLSDATRAEPADFENLSGDAVAYATYTSGTTGPPKAAVHRHADVLTYVDAMCRTALRLAPEDVGLSSARMYFAYGLGNSVWFPLATGSSAVINSSPISSEVAAKLCERYRPSVLYGVPTFFARVVDTCFPDSFQSLRCIVSAGEALEFSLAERLMEFFGGIPILDGIGSTEVGQTFVSNTVDEWRIGTLGKVLPPYEIRVVAPDGTTAGPGVEGNLWVQGPSIAAGYWNRPNTPLSMNGSWLDTGDRVFIDPDGWIRYGCRADDIEIVGGININPNEVERLILEDDCVAEAAVVGVRESTGASALQAFLVPKRGTSLDDSAIAEIYRRLRNQLSSFKVPHRFAIAQQLPRTASGKLMRGDLRAESPTKPIWQVSSMPPPSNIEAEPDKTSAANIETSDRNRRGMKLHEQLNVLRQQRYQLLADTVGRQVAMMLGQSNARSLDTELAFSELGFNSQMTVELRNRLAAATGLQLPDTVGWDYGSISELATYLEAELSGRASPMAALPAPARVDEPIAVVGMACRLPGGVDSAQALWDLVSDGVDAVGGFPTDRGWDLAGLFDPDPDAVGKTYTRSGAFLADAAGFDAEFFGISAREATAMDPQQRLLLEVCWEALETAGIDPTTLEGSNTGVFAGAWAQPGAAGADGAEGYGLTGVATSVASGRVAYVLGLQGPAITIDTACSSSLVATHLACQSLRNGESSLALAGGVTVMTNPTPFIEFARQRGLAPDGRCKAFAAAADGTGWGEGAAVVVLERLSDAQRHRHPVLAVIAGSAINQDGASNGLTAPNGPAQQRVITQAAANAGIALDQVDVVEAHGTGTTLGDPIEAGALLATYGAGRDPQRPLWLGSVKSNIGHTQAAAGAAGLIKMITALNRGVLPPTLHVDQPSPHIDWSTGAVRLLTEAMPWPDSEHPRTAAVSSFGISGTNAHLIVQQPPTPPPVTSTVSAGPVPLRLWPLSARTPTALRAAGARLHQHLLDHPDLDLTALAYSLATTRTQGARGGKPDHRAGRSAAPHLHPVLLGRHNLGRHPTRRLCGGQRPYRGPDHPTTRPGLSRPGPGLGNLGR</sequence>
<dbReference type="PANTHER" id="PTHR43775">
    <property type="entry name" value="FATTY ACID SYNTHASE"/>
    <property type="match status" value="1"/>
</dbReference>
<dbReference type="FunFam" id="3.40.47.10:FF:000019">
    <property type="entry name" value="Polyketide synthase type I"/>
    <property type="match status" value="1"/>
</dbReference>
<protein>
    <submittedName>
        <fullName evidence="7">p-hydroxybenzoic acid--AMP ligase FadD22</fullName>
        <ecNumber evidence="7">6.2.1.-</ecNumber>
    </submittedName>
</protein>
<dbReference type="InterPro" id="IPR020806">
    <property type="entry name" value="PKS_PP-bd"/>
</dbReference>
<keyword evidence="2" id="KW-0597">Phosphoprotein</keyword>
<evidence type="ECO:0000313" key="8">
    <source>
        <dbReference type="Proteomes" id="UP000554965"/>
    </source>
</evidence>
<evidence type="ECO:0000256" key="4">
    <source>
        <dbReference type="SAM" id="MobiDB-lite"/>
    </source>
</evidence>
<dbReference type="Gene3D" id="3.40.50.12780">
    <property type="entry name" value="N-terminal domain of ligase-like"/>
    <property type="match status" value="1"/>
</dbReference>
<feature type="domain" description="Ketosynthase family 3 (KS3)" evidence="6">
    <location>
        <begin position="578"/>
        <end position="1000"/>
    </location>
</feature>
<accession>A0A7Z7IPC8</accession>
<dbReference type="EMBL" id="OCTY01000002">
    <property type="protein sequence ID" value="SOJ56148.1"/>
    <property type="molecule type" value="Genomic_DNA"/>
</dbReference>
<evidence type="ECO:0000256" key="2">
    <source>
        <dbReference type="ARBA" id="ARBA00022553"/>
    </source>
</evidence>
<keyword evidence="7" id="KW-0436">Ligase</keyword>
<dbReference type="SUPFAM" id="SSF47336">
    <property type="entry name" value="ACP-like"/>
    <property type="match status" value="1"/>
</dbReference>
<feature type="region of interest" description="Disordered" evidence="4">
    <location>
        <begin position="1061"/>
        <end position="1131"/>
    </location>
</feature>
<dbReference type="GO" id="GO:0006633">
    <property type="term" value="P:fatty acid biosynthetic process"/>
    <property type="evidence" value="ECO:0007669"/>
    <property type="project" value="TreeGrafter"/>
</dbReference>
<dbReference type="InterPro" id="IPR000873">
    <property type="entry name" value="AMP-dep_synth/lig_dom"/>
</dbReference>
<dbReference type="Pfam" id="PF00501">
    <property type="entry name" value="AMP-binding"/>
    <property type="match status" value="1"/>
</dbReference>
<feature type="region of interest" description="Disordered" evidence="4">
    <location>
        <begin position="436"/>
        <end position="468"/>
    </location>
</feature>
<gene>
    <name evidence="7" type="ORF">MSIMFB_03623</name>
</gene>
<dbReference type="Pfam" id="PF02801">
    <property type="entry name" value="Ketoacyl-synt_C"/>
    <property type="match status" value="1"/>
</dbReference>
<dbReference type="InterPro" id="IPR042099">
    <property type="entry name" value="ANL_N_sf"/>
</dbReference>
<dbReference type="EC" id="6.2.1.-" evidence="7"/>
<evidence type="ECO:0000259" key="5">
    <source>
        <dbReference type="PROSITE" id="PS50075"/>
    </source>
</evidence>
<dbReference type="InterPro" id="IPR016039">
    <property type="entry name" value="Thiolase-like"/>
</dbReference>
<dbReference type="SUPFAM" id="SSF56801">
    <property type="entry name" value="Acetyl-CoA synthetase-like"/>
    <property type="match status" value="1"/>
</dbReference>
<dbReference type="InterPro" id="IPR014031">
    <property type="entry name" value="Ketoacyl_synth_C"/>
</dbReference>
<dbReference type="Pfam" id="PF00550">
    <property type="entry name" value="PP-binding"/>
    <property type="match status" value="1"/>
</dbReference>
<evidence type="ECO:0000313" key="7">
    <source>
        <dbReference type="EMBL" id="SOJ56148.1"/>
    </source>
</evidence>
<dbReference type="AlphaFoldDB" id="A0A7Z7IPC8"/>
<dbReference type="PROSITE" id="PS50075">
    <property type="entry name" value="CARRIER"/>
    <property type="match status" value="1"/>
</dbReference>
<dbReference type="GO" id="GO:0004312">
    <property type="term" value="F:fatty acid synthase activity"/>
    <property type="evidence" value="ECO:0007669"/>
    <property type="project" value="TreeGrafter"/>
</dbReference>